<sequence length="80" mass="9336">MYGCMDCRQEQLYPAKSDHAGYPCTTNWNSSQLAGYHHDLVWGVQWLDVPKDEAIARPIKIGHTWGCLEVFPARLWYRRP</sequence>
<reference evidence="1" key="1">
    <citation type="journal article" date="2020" name="Stud. Mycol.">
        <title>101 Dothideomycetes genomes: a test case for predicting lifestyles and emergence of pathogens.</title>
        <authorList>
            <person name="Haridas S."/>
            <person name="Albert R."/>
            <person name="Binder M."/>
            <person name="Bloem J."/>
            <person name="Labutti K."/>
            <person name="Salamov A."/>
            <person name="Andreopoulos B."/>
            <person name="Baker S."/>
            <person name="Barry K."/>
            <person name="Bills G."/>
            <person name="Bluhm B."/>
            <person name="Cannon C."/>
            <person name="Castanera R."/>
            <person name="Culley D."/>
            <person name="Daum C."/>
            <person name="Ezra D."/>
            <person name="Gonzalez J."/>
            <person name="Henrissat B."/>
            <person name="Kuo A."/>
            <person name="Liang C."/>
            <person name="Lipzen A."/>
            <person name="Lutzoni F."/>
            <person name="Magnuson J."/>
            <person name="Mondo S."/>
            <person name="Nolan M."/>
            <person name="Ohm R."/>
            <person name="Pangilinan J."/>
            <person name="Park H.-J."/>
            <person name="Ramirez L."/>
            <person name="Alfaro M."/>
            <person name="Sun H."/>
            <person name="Tritt A."/>
            <person name="Yoshinaga Y."/>
            <person name="Zwiers L.-H."/>
            <person name="Turgeon B."/>
            <person name="Goodwin S."/>
            <person name="Spatafora J."/>
            <person name="Crous P."/>
            <person name="Grigoriev I."/>
        </authorList>
    </citation>
    <scope>NUCLEOTIDE SEQUENCE</scope>
    <source>
        <strain evidence="1">CBS 121739</strain>
    </source>
</reference>
<dbReference type="AlphaFoldDB" id="A0A6A6VST4"/>
<proteinExistence type="predicted"/>
<name>A0A6A6VST4_9PEZI</name>
<dbReference type="Proteomes" id="UP000799437">
    <property type="component" value="Unassembled WGS sequence"/>
</dbReference>
<protein>
    <submittedName>
        <fullName evidence="1">Uncharacterized protein</fullName>
    </submittedName>
</protein>
<evidence type="ECO:0000313" key="1">
    <source>
        <dbReference type="EMBL" id="KAF2752939.1"/>
    </source>
</evidence>
<dbReference type="EMBL" id="ML996590">
    <property type="protein sequence ID" value="KAF2752939.1"/>
    <property type="molecule type" value="Genomic_DNA"/>
</dbReference>
<keyword evidence="2" id="KW-1185">Reference proteome</keyword>
<dbReference type="RefSeq" id="XP_033595390.1">
    <property type="nucleotide sequence ID" value="XM_033739996.1"/>
</dbReference>
<gene>
    <name evidence="1" type="ORF">EJ05DRAFT_234658</name>
</gene>
<evidence type="ECO:0000313" key="2">
    <source>
        <dbReference type="Proteomes" id="UP000799437"/>
    </source>
</evidence>
<organism evidence="1 2">
    <name type="scientific">Pseudovirgaria hyperparasitica</name>
    <dbReference type="NCBI Taxonomy" id="470096"/>
    <lineage>
        <taxon>Eukaryota</taxon>
        <taxon>Fungi</taxon>
        <taxon>Dikarya</taxon>
        <taxon>Ascomycota</taxon>
        <taxon>Pezizomycotina</taxon>
        <taxon>Dothideomycetes</taxon>
        <taxon>Dothideomycetes incertae sedis</taxon>
        <taxon>Acrospermales</taxon>
        <taxon>Acrospermaceae</taxon>
        <taxon>Pseudovirgaria</taxon>
    </lineage>
</organism>
<dbReference type="GeneID" id="54481050"/>
<accession>A0A6A6VST4</accession>